<protein>
    <recommendedName>
        <fullName evidence="4">Beta-barrel porin 2</fullName>
    </recommendedName>
</protein>
<comment type="caution">
    <text evidence="2">The sequence shown here is derived from an EMBL/GenBank/DDBJ whole genome shotgun (WGS) entry which is preliminary data.</text>
</comment>
<evidence type="ECO:0008006" key="4">
    <source>
        <dbReference type="Google" id="ProtNLM"/>
    </source>
</evidence>
<feature type="compositionally biased region" description="Basic and acidic residues" evidence="1">
    <location>
        <begin position="91"/>
        <end position="103"/>
    </location>
</feature>
<evidence type="ECO:0000313" key="2">
    <source>
        <dbReference type="EMBL" id="ROQ18079.1"/>
    </source>
</evidence>
<name>A0A3N1NQC8_9GAMM</name>
<evidence type="ECO:0000313" key="3">
    <source>
        <dbReference type="Proteomes" id="UP000273643"/>
    </source>
</evidence>
<feature type="region of interest" description="Disordered" evidence="1">
    <location>
        <begin position="90"/>
        <end position="110"/>
    </location>
</feature>
<dbReference type="OrthoDB" id="5706434at2"/>
<dbReference type="AlphaFoldDB" id="A0A3N1NQC8"/>
<proteinExistence type="predicted"/>
<organism evidence="2 3">
    <name type="scientific">Marinimicrobium koreense</name>
    <dbReference type="NCBI Taxonomy" id="306545"/>
    <lineage>
        <taxon>Bacteria</taxon>
        <taxon>Pseudomonadati</taxon>
        <taxon>Pseudomonadota</taxon>
        <taxon>Gammaproteobacteria</taxon>
        <taxon>Cellvibrionales</taxon>
        <taxon>Cellvibrionaceae</taxon>
        <taxon>Marinimicrobium</taxon>
    </lineage>
</organism>
<keyword evidence="3" id="KW-1185">Reference proteome</keyword>
<evidence type="ECO:0000256" key="1">
    <source>
        <dbReference type="SAM" id="MobiDB-lite"/>
    </source>
</evidence>
<dbReference type="RefSeq" id="WP_123639400.1">
    <property type="nucleotide sequence ID" value="NZ_RJUK01000003.1"/>
</dbReference>
<dbReference type="Proteomes" id="UP000273643">
    <property type="component" value="Unassembled WGS sequence"/>
</dbReference>
<dbReference type="EMBL" id="RJUK01000003">
    <property type="protein sequence ID" value="ROQ18079.1"/>
    <property type="molecule type" value="Genomic_DNA"/>
</dbReference>
<gene>
    <name evidence="2" type="ORF">EDC38_3052</name>
</gene>
<dbReference type="PROSITE" id="PS51257">
    <property type="entry name" value="PROKAR_LIPOPROTEIN"/>
    <property type="match status" value="1"/>
</dbReference>
<sequence length="439" mass="49752">MAIDVHRKSYRPTDIALWTIVTTGLSCASSATLAQADWELAVGIGSEYSDNAAKSQTDTLSERRDSAELRLNLDYTNQLLAAEANYQATETRYDKGSQEDRSVVEGSSQLQLGQPRHPVDLLVTHSRRRVLNAPDAVDLLANNDEREILTAAPGLRWRASDVDLLALRGHYSTIEYRFSPDLESERTGGSVFWSRRLSETDQIDVTAQTMDVAFDALPTLDYRFDVYDIGYEVSLRRLQYRLQLGYNETTPEVGDRLSSPSFLVEGLYTSGLHSWQLNAQRFITDSSSGSGNRGDLSEFLPGDATTGEIDQIERTEIELEWSTEAFCQRCDTSVALYTRSDDYRQVDEDGSASGARINMRYELSRRSSASLTWSLRDQSFESDVAREDFTDQQTRLTYQRRFQNDLEWSATVLYIDRDSDDLSRRYNETVGGMRIGYVF</sequence>
<accession>A0A3N1NQC8</accession>
<reference evidence="2 3" key="1">
    <citation type="submission" date="2018-11" db="EMBL/GenBank/DDBJ databases">
        <title>Genomic Encyclopedia of Type Strains, Phase IV (KMG-IV): sequencing the most valuable type-strain genomes for metagenomic binning, comparative biology and taxonomic classification.</title>
        <authorList>
            <person name="Goeker M."/>
        </authorList>
    </citation>
    <scope>NUCLEOTIDE SEQUENCE [LARGE SCALE GENOMIC DNA]</scope>
    <source>
        <strain evidence="2 3">DSM 16974</strain>
    </source>
</reference>